<evidence type="ECO:0000313" key="1">
    <source>
        <dbReference type="EMBL" id="MDZ5470548.1"/>
    </source>
</evidence>
<dbReference type="Proteomes" id="UP001290455">
    <property type="component" value="Unassembled WGS sequence"/>
</dbReference>
<dbReference type="EMBL" id="JAXOFX010000001">
    <property type="protein sequence ID" value="MDZ5470548.1"/>
    <property type="molecule type" value="Genomic_DNA"/>
</dbReference>
<proteinExistence type="predicted"/>
<accession>A0ABU5ITU6</accession>
<comment type="caution">
    <text evidence="1">The sequence shown here is derived from an EMBL/GenBank/DDBJ whole genome shotgun (WGS) entry which is preliminary data.</text>
</comment>
<keyword evidence="2" id="KW-1185">Reference proteome</keyword>
<name>A0ABU5ITU6_9BACI</name>
<evidence type="ECO:0000313" key="2">
    <source>
        <dbReference type="Proteomes" id="UP001290455"/>
    </source>
</evidence>
<gene>
    <name evidence="1" type="ORF">SM124_02180</name>
</gene>
<dbReference type="RefSeq" id="WP_322444847.1">
    <property type="nucleotide sequence ID" value="NZ_JAXOFX010000001.1"/>
</dbReference>
<protein>
    <submittedName>
        <fullName evidence="1">Uncharacterized protein</fullName>
    </submittedName>
</protein>
<reference evidence="1 2" key="1">
    <citation type="submission" date="2023-11" db="EMBL/GenBank/DDBJ databases">
        <title>Bacillus jintuensis, isolated from a mudflat on the Beibu Gulf coast.</title>
        <authorList>
            <person name="Li M."/>
        </authorList>
    </citation>
    <scope>NUCLEOTIDE SEQUENCE [LARGE SCALE GENOMIC DNA]</scope>
    <source>
        <strain evidence="1 2">31A1R</strain>
    </source>
</reference>
<sequence length="106" mass="12680">MFDHHYRDFYQTALIPIDNLSTVVDANYTHWLIALSGRLKDSQKEYYIWKVVVYPADSEGSFEWLEEPYSTESYDCFHKACESAREIEQNIRNQEFVFVNLKERIS</sequence>
<organism evidence="1 2">
    <name type="scientific">Robertmurraya mangrovi</name>
    <dbReference type="NCBI Taxonomy" id="3098077"/>
    <lineage>
        <taxon>Bacteria</taxon>
        <taxon>Bacillati</taxon>
        <taxon>Bacillota</taxon>
        <taxon>Bacilli</taxon>
        <taxon>Bacillales</taxon>
        <taxon>Bacillaceae</taxon>
        <taxon>Robertmurraya</taxon>
    </lineage>
</organism>